<name>A0ABN7STZ6_OIKDI</name>
<keyword evidence="3" id="KW-1185">Reference proteome</keyword>
<feature type="region of interest" description="Disordered" evidence="1">
    <location>
        <begin position="24"/>
        <end position="43"/>
    </location>
</feature>
<accession>A0ABN7STZ6</accession>
<proteinExistence type="predicted"/>
<evidence type="ECO:0000313" key="3">
    <source>
        <dbReference type="Proteomes" id="UP001158576"/>
    </source>
</evidence>
<sequence>MSKQSQLDQLQHVVTWLQQLKGSIQGDATLPNEEEPEVGRGRLPEWMKMCKNRDLSDAVADTAPSAQEEGEEEPAPESDLYFVDVNRLIDQSMNWPDRKLAFSQIFDADRVFEDKFKGLGRDLTLGDYVLKIWTRSGERFHFAGATDWAQRELRRIKNSPGYRPTRTAAAVPHFVPEGEMSPTTALRARIHRGEANSAVSEQDNVVQM</sequence>
<organism evidence="2 3">
    <name type="scientific">Oikopleura dioica</name>
    <name type="common">Tunicate</name>
    <dbReference type="NCBI Taxonomy" id="34765"/>
    <lineage>
        <taxon>Eukaryota</taxon>
        <taxon>Metazoa</taxon>
        <taxon>Chordata</taxon>
        <taxon>Tunicata</taxon>
        <taxon>Appendicularia</taxon>
        <taxon>Copelata</taxon>
        <taxon>Oikopleuridae</taxon>
        <taxon>Oikopleura</taxon>
    </lineage>
</organism>
<evidence type="ECO:0000256" key="1">
    <source>
        <dbReference type="SAM" id="MobiDB-lite"/>
    </source>
</evidence>
<reference evidence="2 3" key="1">
    <citation type="submission" date="2021-04" db="EMBL/GenBank/DDBJ databases">
        <authorList>
            <person name="Bliznina A."/>
        </authorList>
    </citation>
    <scope>NUCLEOTIDE SEQUENCE [LARGE SCALE GENOMIC DNA]</scope>
</reference>
<feature type="region of interest" description="Disordered" evidence="1">
    <location>
        <begin position="58"/>
        <end position="77"/>
    </location>
</feature>
<dbReference type="EMBL" id="OU015566">
    <property type="protein sequence ID" value="CAG5104574.1"/>
    <property type="molecule type" value="Genomic_DNA"/>
</dbReference>
<gene>
    <name evidence="2" type="ORF">OKIOD_LOCUS10115</name>
</gene>
<dbReference type="Proteomes" id="UP001158576">
    <property type="component" value="Chromosome 1"/>
</dbReference>
<evidence type="ECO:0000313" key="2">
    <source>
        <dbReference type="EMBL" id="CAG5104574.1"/>
    </source>
</evidence>
<protein>
    <submittedName>
        <fullName evidence="2">Oidioi.mRNA.OKI2018_I69.chr1.g1350.t1.cds</fullName>
    </submittedName>
</protein>